<name>A0A9X1X5B5_9SPHI</name>
<accession>A0A9X1X5B5</accession>
<proteinExistence type="predicted"/>
<gene>
    <name evidence="1" type="ORF">MUY27_16715</name>
</gene>
<dbReference type="Pfam" id="PF05721">
    <property type="entry name" value="PhyH"/>
    <property type="match status" value="1"/>
</dbReference>
<dbReference type="SUPFAM" id="SSF51197">
    <property type="entry name" value="Clavaminate synthase-like"/>
    <property type="match status" value="1"/>
</dbReference>
<protein>
    <submittedName>
        <fullName evidence="1">Phytanoyl-CoA dioxygenase family protein</fullName>
    </submittedName>
</protein>
<comment type="caution">
    <text evidence="1">The sequence shown here is derived from an EMBL/GenBank/DDBJ whole genome shotgun (WGS) entry which is preliminary data.</text>
</comment>
<keyword evidence="1" id="KW-0560">Oxidoreductase</keyword>
<dbReference type="AlphaFoldDB" id="A0A9X1X5B5"/>
<dbReference type="Gene3D" id="2.60.120.620">
    <property type="entry name" value="q2cbj1_9rhob like domain"/>
    <property type="match status" value="1"/>
</dbReference>
<dbReference type="EMBL" id="JALJEJ010000009">
    <property type="protein sequence ID" value="MCJ8211362.1"/>
    <property type="molecule type" value="Genomic_DNA"/>
</dbReference>
<dbReference type="RefSeq" id="WP_245131905.1">
    <property type="nucleotide sequence ID" value="NZ_JALJEJ010000009.1"/>
</dbReference>
<evidence type="ECO:0000313" key="1">
    <source>
        <dbReference type="EMBL" id="MCJ8211362.1"/>
    </source>
</evidence>
<organism evidence="1 2">
    <name type="scientific">Mucilaginibacter straminoryzae</name>
    <dbReference type="NCBI Taxonomy" id="2932774"/>
    <lineage>
        <taxon>Bacteria</taxon>
        <taxon>Pseudomonadati</taxon>
        <taxon>Bacteroidota</taxon>
        <taxon>Sphingobacteriia</taxon>
        <taxon>Sphingobacteriales</taxon>
        <taxon>Sphingobacteriaceae</taxon>
        <taxon>Mucilaginibacter</taxon>
    </lineage>
</organism>
<dbReference type="GO" id="GO:0016706">
    <property type="term" value="F:2-oxoglutarate-dependent dioxygenase activity"/>
    <property type="evidence" value="ECO:0007669"/>
    <property type="project" value="UniProtKB-ARBA"/>
</dbReference>
<keyword evidence="2" id="KW-1185">Reference proteome</keyword>
<dbReference type="InterPro" id="IPR008775">
    <property type="entry name" value="Phytyl_CoA_dOase-like"/>
</dbReference>
<sequence>MTTDLSTITDTMPASTEVGKLGIMQLKRFWYKSSFRASAAHVSKHANEATLDKICLYILGLGLEQTYKQLGNNMLTFDEFEDWIITTAGMPMESEVTRFNATFQENKPRETHPIPSVLSAAEIDFWNENGYLIIKNAIPKEDCEISVDVICEHIGVDKNDPDTWYTKNDSRQGIMVQLFQHPILVKNRYSDKIRQVFEQLWQRTDIWVSADRVGFNPPETEFYKFQGPDLHWDCSLQLPVPYDLQGILYLNDVAANQGAFTLVPGFQHRLEDWIKSLPPGANPRRQNLHALGSKPIAAEAGDLIIWQQALPHGSSPNTSSKPRFVQYITYLQVDHQDQEMWV</sequence>
<dbReference type="PANTHER" id="PTHR31630:SF6">
    <property type="entry name" value="PHYTANOYL-COA DIOXYGENASE-RELATED"/>
    <property type="match status" value="1"/>
</dbReference>
<reference evidence="1" key="1">
    <citation type="submission" date="2022-04" db="EMBL/GenBank/DDBJ databases">
        <title>Mucilaginibacter sp. RS28 isolated from freshwater.</title>
        <authorList>
            <person name="Ko S.-R."/>
        </authorList>
    </citation>
    <scope>NUCLEOTIDE SEQUENCE</scope>
    <source>
        <strain evidence="1">RS28</strain>
    </source>
</reference>
<evidence type="ECO:0000313" key="2">
    <source>
        <dbReference type="Proteomes" id="UP001139450"/>
    </source>
</evidence>
<dbReference type="PANTHER" id="PTHR31630">
    <property type="entry name" value="PHYTANOYL-COA DIOXYGENASE-RELATED-RELATED"/>
    <property type="match status" value="1"/>
</dbReference>
<keyword evidence="1" id="KW-0223">Dioxygenase</keyword>
<dbReference type="Proteomes" id="UP001139450">
    <property type="component" value="Unassembled WGS sequence"/>
</dbReference>